<evidence type="ECO:0000256" key="3">
    <source>
        <dbReference type="ARBA" id="ARBA00023142"/>
    </source>
</evidence>
<dbReference type="Pfam" id="PF11031">
    <property type="entry name" value="Phage_holin_T"/>
    <property type="match status" value="1"/>
</dbReference>
<evidence type="ECO:0000256" key="5">
    <source>
        <dbReference type="SAM" id="Phobius"/>
    </source>
</evidence>
<organism evidence="6 7">
    <name type="scientific">Acinetobacter phage 133</name>
    <dbReference type="NCBI Taxonomy" id="2919552"/>
    <lineage>
        <taxon>Viruses</taxon>
        <taxon>Duplodnaviria</taxon>
        <taxon>Heunggongvirae</taxon>
        <taxon>Uroviricota</taxon>
        <taxon>Caudoviricetes</taxon>
        <taxon>Pantevenvirales</taxon>
        <taxon>Straboviridae</taxon>
        <taxon>Tevenvirinae</taxon>
        <taxon>Centumtrigintavirus</taxon>
        <taxon>Centumtrigintavirus cv133</taxon>
        <taxon>Acinetobacter virus 133</taxon>
    </lineage>
</organism>
<keyword evidence="4" id="KW-1030">Host cell inner membrane</keyword>
<comment type="similarity">
    <text evidence="4">Belongs to the T4likevirus holin family.</text>
</comment>
<evidence type="ECO:0000256" key="1">
    <source>
        <dbReference type="ARBA" id="ARBA00022612"/>
    </source>
</evidence>
<dbReference type="GeneID" id="10323236"/>
<evidence type="ECO:0000313" key="6">
    <source>
        <dbReference type="EMBL" id="ADJ19564.1"/>
    </source>
</evidence>
<evidence type="ECO:0000256" key="4">
    <source>
        <dbReference type="HAMAP-Rule" id="MF_04104"/>
    </source>
</evidence>
<dbReference type="EMBL" id="HM114315">
    <property type="protein sequence ID" value="ADJ19564.1"/>
    <property type="molecule type" value="Genomic_DNA"/>
</dbReference>
<keyword evidence="4 5" id="KW-1133">Transmembrane helix</keyword>
<dbReference type="HAMAP" id="MF_04104">
    <property type="entry name" value="HOLIN_T4"/>
    <property type="match status" value="1"/>
</dbReference>
<keyword evidence="1 4" id="KW-1188">Viral release from host cell</keyword>
<keyword evidence="2 4" id="KW-0204">Cytolysis</keyword>
<sequence length="225" mass="25681">MEKENKPQQNQTSGLPITDVIFGLLDRLFKDNATGKVLASRVATVVVLFILAFVWVKGEQLMTVYKESRYETYSEIVQKNKDQKFESSSLEQLQIAHVSSGSNFSAVYSFRPRNLNYFVDLVAYEGKLPSTVDERNLGGYPVDKTSLEYQTHLSGKEFETSDEFVFLPSRQKTVEIKYMYSCPVFNLDNVYSGTVALYWYDEVKIEKKRLAAICGQAARTLGRSR</sequence>
<keyword evidence="7" id="KW-1185">Reference proteome</keyword>
<dbReference type="KEGG" id="vg:10323236"/>
<dbReference type="GO" id="GO:0016020">
    <property type="term" value="C:membrane"/>
    <property type="evidence" value="ECO:0007669"/>
    <property type="project" value="UniProtKB-UniRule"/>
</dbReference>
<comment type="function">
    <text evidence="4">Accumulates harmlessly in the cytoplasmic membrane until it reaches a critical concentration that triggers the formation of micron-scale pores (holes) causing host cell membrane disruption and endolysin escape into the periplasmic space. Determines the precise timing of host cell lysis. Regulated by specific antiholins that somehow sense superinfections and then delay lysis. Participates with the endolysin and spanin proteins in the sequential events which lead to the programmed host cell lysis releasing the mature viral particles from the host cell.</text>
</comment>
<proteinExistence type="inferred from homology"/>
<gene>
    <name evidence="6" type="primary">t</name>
    <name evidence="6" type="ORF">Acj133p249</name>
</gene>
<dbReference type="InterPro" id="IPR020982">
    <property type="entry name" value="Phage_T4_GpT_holin"/>
</dbReference>
<dbReference type="GO" id="GO:0020002">
    <property type="term" value="C:host cell plasma membrane"/>
    <property type="evidence" value="ECO:0007669"/>
    <property type="project" value="UniProtKB-SubCell"/>
</dbReference>
<keyword evidence="4" id="KW-1043">Host membrane</keyword>
<protein>
    <recommendedName>
        <fullName evidence="4">Holin</fullName>
    </recommendedName>
</protein>
<keyword evidence="4" id="KW-0735">Signal-anchor</keyword>
<comment type="subunit">
    <text evidence="4">Homomultimer. Heterotetramer composed of 2 holin and 2 antiholin. The holin-antiholin complex binds dsDNA. Interacts (via C-terminus) with antiholin (via C-terminus); this interaction blocks the holin homomultimerization and delays host cell lysis. Interacts (via N-terminus) with the lysis inhibition accessory protein rIII; this interaction stabilizes the holin-antiholin complex thereby resulting in a robust block of the hole formation.</text>
</comment>
<evidence type="ECO:0000313" key="7">
    <source>
        <dbReference type="Proteomes" id="UP000000330"/>
    </source>
</evidence>
<reference evidence="6 7" key="1">
    <citation type="journal article" date="2010" name="Virol. J.">
        <title>Genomes of the T4-related bacteriophages as windows on microbial genome evolution.</title>
        <authorList>
            <person name="Petrov V.M."/>
            <person name="Ratnayaka S."/>
            <person name="Nolan J.M."/>
            <person name="Miller E.S."/>
            <person name="Karam J.D."/>
        </authorList>
    </citation>
    <scope>NUCLEOTIDE SEQUENCE [LARGE SCALE GENOMIC DNA]</scope>
    <source>
        <strain evidence="6">Acj133</strain>
    </source>
</reference>
<feature type="transmembrane region" description="Helical" evidence="5">
    <location>
        <begin position="38"/>
        <end position="56"/>
    </location>
</feature>
<accession>D9I6I3</accession>
<comment type="PTM">
    <text evidence="4">Disulfide bond is required for functionality.</text>
</comment>
<keyword evidence="4" id="KW-1015">Disulfide bond</keyword>
<comment type="subcellular location">
    <subcellularLocation>
        <location evidence="4">Host cell inner membrane</location>
        <topology evidence="4">Single-pass type II membrane protein</topology>
        <orientation evidence="4">Periplasmic side</orientation>
    </subcellularLocation>
    <text evidence="4">Classified as a class III holin.</text>
</comment>
<feature type="topological domain" description="Periplasmic" evidence="4">
    <location>
        <begin position="57"/>
        <end position="225"/>
    </location>
</feature>
<feature type="topological domain" description="Cytoplasmic" evidence="4">
    <location>
        <begin position="1"/>
        <end position="41"/>
    </location>
</feature>
<keyword evidence="4" id="KW-1032">Host cell membrane</keyword>
<keyword evidence="4 5" id="KW-0812">Transmembrane</keyword>
<dbReference type="Proteomes" id="UP000000330">
    <property type="component" value="Segment"/>
</dbReference>
<dbReference type="RefSeq" id="YP_004300830.1">
    <property type="nucleotide sequence ID" value="NC_015250.1"/>
</dbReference>
<evidence type="ECO:0000256" key="2">
    <source>
        <dbReference type="ARBA" id="ARBA00022852"/>
    </source>
</evidence>
<comment type="domain">
    <text evidence="4">The C-terminus serves, in association with the antiholin, as a DNA sensor for lysis inhibition under superinfection conditions.</text>
</comment>
<keyword evidence="4 5" id="KW-0472">Membrane</keyword>
<keyword evidence="3 4" id="KW-0578">Host cell lysis by virus</keyword>
<name>D9I6I3_9CAUD</name>
<feature type="disulfide bond" evidence="4">
    <location>
        <begin position="182"/>
        <end position="214"/>
    </location>
</feature>
<dbReference type="GO" id="GO:0044659">
    <property type="term" value="P:viral release from host cell by cytolysis"/>
    <property type="evidence" value="ECO:0007669"/>
    <property type="project" value="InterPro"/>
</dbReference>
<dbReference type="GO" id="GO:0140911">
    <property type="term" value="F:pore-forming activity"/>
    <property type="evidence" value="ECO:0007669"/>
    <property type="project" value="UniProtKB-UniRule"/>
</dbReference>